<feature type="domain" description="Homing endonuclease LAGLIDADG" evidence="2">
    <location>
        <begin position="198"/>
        <end position="287"/>
    </location>
</feature>
<reference evidence="3 4" key="1">
    <citation type="submission" date="2017-04" db="EMBL/GenBank/DDBJ databases">
        <title>Genome Sequence of the Model Brown-Rot Fungus Postia placenta SB12.</title>
        <authorList>
            <consortium name="DOE Joint Genome Institute"/>
            <person name="Gaskell J."/>
            <person name="Kersten P."/>
            <person name="Larrondo L.F."/>
            <person name="Canessa P."/>
            <person name="Martinez D."/>
            <person name="Hibbett D."/>
            <person name="Schmoll M."/>
            <person name="Kubicek C.P."/>
            <person name="Martinez A.T."/>
            <person name="Yadav J."/>
            <person name="Master E."/>
            <person name="Magnuson J.K."/>
            <person name="James T."/>
            <person name="Yaver D."/>
            <person name="Berka R."/>
            <person name="Labutti K."/>
            <person name="Lipzen A."/>
            <person name="Aerts A."/>
            <person name="Barry K."/>
            <person name="Henrissat B."/>
            <person name="Blanchette R."/>
            <person name="Grigoriev I."/>
            <person name="Cullen D."/>
        </authorList>
    </citation>
    <scope>NUCLEOTIDE SEQUENCE [LARGE SCALE GENOMIC DNA]</scope>
    <source>
        <strain evidence="3 4">MAD-698-R-SB12</strain>
    </source>
</reference>
<dbReference type="InterPro" id="IPR051289">
    <property type="entry name" value="LAGLIDADG_Endonuclease"/>
</dbReference>
<organism evidence="3 4">
    <name type="scientific">Postia placenta MAD-698-R-SB12</name>
    <dbReference type="NCBI Taxonomy" id="670580"/>
    <lineage>
        <taxon>Eukaryota</taxon>
        <taxon>Fungi</taxon>
        <taxon>Dikarya</taxon>
        <taxon>Basidiomycota</taxon>
        <taxon>Agaricomycotina</taxon>
        <taxon>Agaricomycetes</taxon>
        <taxon>Polyporales</taxon>
        <taxon>Adustoporiaceae</taxon>
        <taxon>Rhodonia</taxon>
    </lineage>
</organism>
<dbReference type="Gene3D" id="3.10.28.10">
    <property type="entry name" value="Homing endonucleases"/>
    <property type="match status" value="2"/>
</dbReference>
<dbReference type="RefSeq" id="XP_024332929.1">
    <property type="nucleotide sequence ID" value="XM_024482959.1"/>
</dbReference>
<dbReference type="PANTHER" id="PTHR36181">
    <property type="entry name" value="INTRON-ENCODED ENDONUCLEASE AI3-RELATED"/>
    <property type="match status" value="1"/>
</dbReference>
<protein>
    <recommendedName>
        <fullName evidence="2">Homing endonuclease LAGLIDADG domain-containing protein</fullName>
    </recommendedName>
</protein>
<dbReference type="SUPFAM" id="SSF55608">
    <property type="entry name" value="Homing endonucleases"/>
    <property type="match status" value="2"/>
</dbReference>
<dbReference type="OrthoDB" id="5381460at2759"/>
<sequence length="312" mass="36320">RQFAWLIYFYVSHQRLNVGHLISNLSAIQMNMNKKSLLENKEIFYQWLVGFTDGDGTFSINRQSNNKWSLTFKLSQSTYNLRLLYFIKSQLGVGQLNIEKNNMANFRIRDRLLLKSIIFPIFDKYPLLTTKYFNYIKFKEAYSVLSDNSLSSTEKNTIMTKIVNSKPSVNYISPAWLLVNNNVTNFESASKVMSKPWLIGFTEAEGSFYLVAKSTNRLVHAFEITQKLDKIVLVAIKYILGISTNVKIFKTGSFSIVTTNSRAIENIIKYFNHTMKGMKSLEYRIWSRSYTKYKGNFIALNNIRNRVRVIKK</sequence>
<dbReference type="EMBL" id="KZ110617">
    <property type="protein sequence ID" value="OSX56135.1"/>
    <property type="molecule type" value="Genomic_DNA"/>
</dbReference>
<feature type="domain" description="Homing endonuclease LAGLIDADG" evidence="2">
    <location>
        <begin position="48"/>
        <end position="142"/>
    </location>
</feature>
<dbReference type="PANTHER" id="PTHR36181:SF2">
    <property type="entry name" value="INTRON-ENCODED ENDONUCLEASE AI3-RELATED"/>
    <property type="match status" value="1"/>
</dbReference>
<dbReference type="GeneID" id="36327908"/>
<evidence type="ECO:0000313" key="3">
    <source>
        <dbReference type="EMBL" id="OSX56135.1"/>
    </source>
</evidence>
<dbReference type="GO" id="GO:0004519">
    <property type="term" value="F:endonuclease activity"/>
    <property type="evidence" value="ECO:0007669"/>
    <property type="project" value="InterPro"/>
</dbReference>
<comment type="function">
    <text evidence="1">Mitochondrial DNA endonuclease involved in intron homing.</text>
</comment>
<dbReference type="Proteomes" id="UP000194127">
    <property type="component" value="Unassembled WGS sequence"/>
</dbReference>
<dbReference type="InterPro" id="IPR027434">
    <property type="entry name" value="Homing_endonucl"/>
</dbReference>
<dbReference type="STRING" id="670580.A0A1X6MII8"/>
<keyword evidence="4" id="KW-1185">Reference proteome</keyword>
<evidence type="ECO:0000256" key="1">
    <source>
        <dbReference type="ARBA" id="ARBA00002670"/>
    </source>
</evidence>
<dbReference type="AlphaFoldDB" id="A0A1X6MII8"/>
<accession>A0A1X6MII8</accession>
<proteinExistence type="predicted"/>
<gene>
    <name evidence="3" type="ORF">POSPLADRAFT_1077977</name>
</gene>
<feature type="non-terminal residue" evidence="3">
    <location>
        <position position="1"/>
    </location>
</feature>
<name>A0A1X6MII8_9APHY</name>
<dbReference type="GO" id="GO:0005739">
    <property type="term" value="C:mitochondrion"/>
    <property type="evidence" value="ECO:0007669"/>
    <property type="project" value="UniProtKB-ARBA"/>
</dbReference>
<dbReference type="InterPro" id="IPR004860">
    <property type="entry name" value="LAGLIDADG_dom"/>
</dbReference>
<evidence type="ECO:0000259" key="2">
    <source>
        <dbReference type="Pfam" id="PF00961"/>
    </source>
</evidence>
<dbReference type="Pfam" id="PF00961">
    <property type="entry name" value="LAGLIDADG_1"/>
    <property type="match status" value="2"/>
</dbReference>
<evidence type="ECO:0000313" key="4">
    <source>
        <dbReference type="Proteomes" id="UP000194127"/>
    </source>
</evidence>
<feature type="non-terminal residue" evidence="3">
    <location>
        <position position="312"/>
    </location>
</feature>